<evidence type="ECO:0008006" key="3">
    <source>
        <dbReference type="Google" id="ProtNLM"/>
    </source>
</evidence>
<sequence length="69" mass="7945">MLKNHQVKTKDMIDMNTAKEVIEAYNLVFSYKNDDNSLTCQDKTNTFSPKLTDPTVQATLMMLKNMLQT</sequence>
<dbReference type="AlphaFoldDB" id="A0AAV4N7C5"/>
<comment type="caution">
    <text evidence="1">The sequence shown here is derived from an EMBL/GenBank/DDBJ whole genome shotgun (WGS) entry which is preliminary data.</text>
</comment>
<name>A0AAV4N7C5_CAEEX</name>
<protein>
    <recommendedName>
        <fullName evidence="3">SLH domain-containing protein</fullName>
    </recommendedName>
</protein>
<accession>A0AAV4N7C5</accession>
<reference evidence="1 2" key="1">
    <citation type="submission" date="2021-06" db="EMBL/GenBank/DDBJ databases">
        <title>Caerostris extrusa draft genome.</title>
        <authorList>
            <person name="Kono N."/>
            <person name="Arakawa K."/>
        </authorList>
    </citation>
    <scope>NUCLEOTIDE SEQUENCE [LARGE SCALE GENOMIC DNA]</scope>
</reference>
<dbReference type="Proteomes" id="UP001054945">
    <property type="component" value="Unassembled WGS sequence"/>
</dbReference>
<evidence type="ECO:0000313" key="1">
    <source>
        <dbReference type="EMBL" id="GIX80431.1"/>
    </source>
</evidence>
<dbReference type="EMBL" id="BPLR01020592">
    <property type="protein sequence ID" value="GIX80431.1"/>
    <property type="molecule type" value="Genomic_DNA"/>
</dbReference>
<proteinExistence type="predicted"/>
<evidence type="ECO:0000313" key="2">
    <source>
        <dbReference type="Proteomes" id="UP001054945"/>
    </source>
</evidence>
<keyword evidence="2" id="KW-1185">Reference proteome</keyword>
<gene>
    <name evidence="1" type="ORF">CEXT_121771</name>
</gene>
<organism evidence="1 2">
    <name type="scientific">Caerostris extrusa</name>
    <name type="common">Bark spider</name>
    <name type="synonym">Caerostris bankana</name>
    <dbReference type="NCBI Taxonomy" id="172846"/>
    <lineage>
        <taxon>Eukaryota</taxon>
        <taxon>Metazoa</taxon>
        <taxon>Ecdysozoa</taxon>
        <taxon>Arthropoda</taxon>
        <taxon>Chelicerata</taxon>
        <taxon>Arachnida</taxon>
        <taxon>Araneae</taxon>
        <taxon>Araneomorphae</taxon>
        <taxon>Entelegynae</taxon>
        <taxon>Araneoidea</taxon>
        <taxon>Araneidae</taxon>
        <taxon>Caerostris</taxon>
    </lineage>
</organism>